<evidence type="ECO:0000256" key="3">
    <source>
        <dbReference type="SAM" id="MobiDB-lite"/>
    </source>
</evidence>
<reference evidence="6" key="1">
    <citation type="submission" date="2024-02" db="EMBL/GenBank/DDBJ databases">
        <authorList>
            <consortium name="ELIXIR-Norway"/>
            <consortium name="Elixir Norway"/>
        </authorList>
    </citation>
    <scope>NUCLEOTIDE SEQUENCE</scope>
</reference>
<evidence type="ECO:0000256" key="2">
    <source>
        <dbReference type="ARBA" id="ARBA00023008"/>
    </source>
</evidence>
<dbReference type="InterPro" id="IPR003782">
    <property type="entry name" value="SCO1/SenC"/>
</dbReference>
<accession>A0ABP0V5K6</accession>
<dbReference type="EMBL" id="OZ019901">
    <property type="protein sequence ID" value="CAK9236817.1"/>
    <property type="molecule type" value="Genomic_DNA"/>
</dbReference>
<dbReference type="Proteomes" id="UP001497512">
    <property type="component" value="Chromosome 9"/>
</dbReference>
<evidence type="ECO:0000313" key="6">
    <source>
        <dbReference type="EMBL" id="CAK9236817.1"/>
    </source>
</evidence>
<dbReference type="Gene3D" id="3.40.30.10">
    <property type="entry name" value="Glutaredoxin"/>
    <property type="match status" value="1"/>
</dbReference>
<dbReference type="InterPro" id="IPR013766">
    <property type="entry name" value="Thioredoxin_domain"/>
</dbReference>
<dbReference type="InterPro" id="IPR036249">
    <property type="entry name" value="Thioredoxin-like_sf"/>
</dbReference>
<protein>
    <recommendedName>
        <fullName evidence="5">Thioredoxin domain-containing protein</fullName>
    </recommendedName>
</protein>
<dbReference type="PANTHER" id="PTHR12151">
    <property type="entry name" value="ELECTRON TRANSPORT PROTIN SCO1/SENC FAMILY MEMBER"/>
    <property type="match status" value="1"/>
</dbReference>
<name>A0ABP0V5K6_9BRYO</name>
<evidence type="ECO:0000259" key="5">
    <source>
        <dbReference type="PROSITE" id="PS51352"/>
    </source>
</evidence>
<dbReference type="CDD" id="cd02968">
    <property type="entry name" value="SCO"/>
    <property type="match status" value="1"/>
</dbReference>
<evidence type="ECO:0000256" key="4">
    <source>
        <dbReference type="SAM" id="Phobius"/>
    </source>
</evidence>
<gene>
    <name evidence="6" type="ORF">CSSPTR1EN2_LOCUS23217</name>
</gene>
<dbReference type="Pfam" id="PF02630">
    <property type="entry name" value="SCO1-SenC"/>
    <property type="match status" value="1"/>
</dbReference>
<keyword evidence="2" id="KW-0186">Copper</keyword>
<evidence type="ECO:0000313" key="7">
    <source>
        <dbReference type="Proteomes" id="UP001497512"/>
    </source>
</evidence>
<keyword evidence="4" id="KW-1133">Transmembrane helix</keyword>
<feature type="transmembrane region" description="Helical" evidence="4">
    <location>
        <begin position="132"/>
        <end position="153"/>
    </location>
</feature>
<proteinExistence type="inferred from homology"/>
<dbReference type="PROSITE" id="PS51352">
    <property type="entry name" value="THIOREDOXIN_2"/>
    <property type="match status" value="1"/>
</dbReference>
<evidence type="ECO:0000256" key="1">
    <source>
        <dbReference type="ARBA" id="ARBA00010996"/>
    </source>
</evidence>
<feature type="region of interest" description="Disordered" evidence="3">
    <location>
        <begin position="96"/>
        <end position="125"/>
    </location>
</feature>
<keyword evidence="4" id="KW-0472">Membrane</keyword>
<sequence length="352" mass="39309">MAGAQTRTGVGTLMRRACIGYFQRRCLLPHSSPQPHNALPSLMYFKKHYESMCNPWWQLDSPRRAAYADMQFVKAFQGGKHETRCIMTRRMSISGSSGSAEAAKSGEELAKSAGNGLKGSAEKPRAVRGGPVSWASLALLVVTGIGLILYWDWEKKRQLQVIRSDGAAGARTGPGVGKAAIGGPFKLVNQDGKEVTDKDFVGKWTLMYFGFTYCPDVCPDELTKLAEAVDEIEKKVGEQIVPVFITIDPERDTVEQIREYLKEFHPRLVGLTGSVKDIQEVAREYRVYYMKTEDEGNDYLVDHSIIMYLMDPNMDFVKFFGKNYDAKALAEGVSEEIRNANKQKEVSLSQHA</sequence>
<organism evidence="6 7">
    <name type="scientific">Sphagnum troendelagicum</name>
    <dbReference type="NCBI Taxonomy" id="128251"/>
    <lineage>
        <taxon>Eukaryota</taxon>
        <taxon>Viridiplantae</taxon>
        <taxon>Streptophyta</taxon>
        <taxon>Embryophyta</taxon>
        <taxon>Bryophyta</taxon>
        <taxon>Sphagnophytina</taxon>
        <taxon>Sphagnopsida</taxon>
        <taxon>Sphagnales</taxon>
        <taxon>Sphagnaceae</taxon>
        <taxon>Sphagnum</taxon>
    </lineage>
</organism>
<feature type="domain" description="Thioredoxin" evidence="5">
    <location>
        <begin position="176"/>
        <end position="342"/>
    </location>
</feature>
<comment type="similarity">
    <text evidence="1">Belongs to the SCO1/2 family.</text>
</comment>
<dbReference type="PANTHER" id="PTHR12151:SF5">
    <property type="entry name" value="AT19154P"/>
    <property type="match status" value="1"/>
</dbReference>
<keyword evidence="7" id="KW-1185">Reference proteome</keyword>
<keyword evidence="4" id="KW-0812">Transmembrane</keyword>
<dbReference type="SUPFAM" id="SSF52833">
    <property type="entry name" value="Thioredoxin-like"/>
    <property type="match status" value="1"/>
</dbReference>